<dbReference type="GO" id="GO:0003700">
    <property type="term" value="F:DNA-binding transcription factor activity"/>
    <property type="evidence" value="ECO:0007669"/>
    <property type="project" value="TreeGrafter"/>
</dbReference>
<keyword evidence="3" id="KW-0804">Transcription</keyword>
<dbReference type="EMBL" id="CABHNM010000018">
    <property type="protein sequence ID" value="VUW95283.1"/>
    <property type="molecule type" value="Genomic_DNA"/>
</dbReference>
<dbReference type="AlphaFoldDB" id="A0A564SKE4"/>
<organism evidence="5 6">
    <name type="scientific">Dorea longicatena</name>
    <dbReference type="NCBI Taxonomy" id="88431"/>
    <lineage>
        <taxon>Bacteria</taxon>
        <taxon>Bacillati</taxon>
        <taxon>Bacillota</taxon>
        <taxon>Clostridia</taxon>
        <taxon>Lachnospirales</taxon>
        <taxon>Lachnospiraceae</taxon>
        <taxon>Dorea</taxon>
    </lineage>
</organism>
<accession>A0A564SKE4</accession>
<feature type="domain" description="HTH lacI-type" evidence="4">
    <location>
        <begin position="2"/>
        <end position="72"/>
    </location>
</feature>
<evidence type="ECO:0000256" key="1">
    <source>
        <dbReference type="ARBA" id="ARBA00023015"/>
    </source>
</evidence>
<dbReference type="PANTHER" id="PTHR30146">
    <property type="entry name" value="LACI-RELATED TRANSCRIPTIONAL REPRESSOR"/>
    <property type="match status" value="1"/>
</dbReference>
<dbReference type="SUPFAM" id="SSF53822">
    <property type="entry name" value="Periplasmic binding protein-like I"/>
    <property type="match status" value="1"/>
</dbReference>
<dbReference type="Gene3D" id="3.40.50.2300">
    <property type="match status" value="2"/>
</dbReference>
<protein>
    <submittedName>
        <fullName evidence="5">Catabolite control protein A</fullName>
    </submittedName>
</protein>
<dbReference type="Gene3D" id="1.10.260.40">
    <property type="entry name" value="lambda repressor-like DNA-binding domains"/>
    <property type="match status" value="1"/>
</dbReference>
<dbReference type="RefSeq" id="WP_144099928.1">
    <property type="nucleotide sequence ID" value="NZ_CABHNM010000018.1"/>
</dbReference>
<dbReference type="SMART" id="SM00354">
    <property type="entry name" value="HTH_LACI"/>
    <property type="match status" value="1"/>
</dbReference>
<evidence type="ECO:0000256" key="3">
    <source>
        <dbReference type="ARBA" id="ARBA00023163"/>
    </source>
</evidence>
<evidence type="ECO:0000256" key="2">
    <source>
        <dbReference type="ARBA" id="ARBA00023125"/>
    </source>
</evidence>
<dbReference type="Proteomes" id="UP000398619">
    <property type="component" value="Unassembled WGS sequence"/>
</dbReference>
<dbReference type="GO" id="GO:0000976">
    <property type="term" value="F:transcription cis-regulatory region binding"/>
    <property type="evidence" value="ECO:0007669"/>
    <property type="project" value="TreeGrafter"/>
</dbReference>
<dbReference type="InterPro" id="IPR046335">
    <property type="entry name" value="LacI/GalR-like_sensor"/>
</dbReference>
<sequence length="334" mass="38324">MGITIKELAQISGYSTATICRVIQNKPNIKESTRKEIEELLMKYNYRTSIWELRQAEMNSKKIMVIIGDLTNRYYVDIFTGMKKSTKETEYSMYIVYSDNDENQEIEFLEQAIREKYAGVIFMNVRGGGKIRDLLKDNHFPAVFLNRGIKHAYFNTVTNDNYQGGYQATEYLIKAGHKKIGHLAGSYFSATALERCRGFEDAMRDNGMVITNNSIYQGNIDWKSGYDFGKMMIQKNWDFTALFVSAYQMTEGLMDCFKEYGVRIPNDVSIVSFDETPSMGRSGITTICAEPEKMGETALRLLRKQMAGGEIDSERIHLEPVLKVRESVKVLKRE</sequence>
<gene>
    <name evidence="5" type="primary">ccpA_2</name>
    <name evidence="5" type="ORF">DLSSTS7063_00662</name>
</gene>
<dbReference type="InterPro" id="IPR000843">
    <property type="entry name" value="HTH_LacI"/>
</dbReference>
<evidence type="ECO:0000313" key="5">
    <source>
        <dbReference type="EMBL" id="VUW95283.1"/>
    </source>
</evidence>
<dbReference type="CDD" id="cd06267">
    <property type="entry name" value="PBP1_LacI_sugar_binding-like"/>
    <property type="match status" value="1"/>
</dbReference>
<reference evidence="5 6" key="1">
    <citation type="submission" date="2019-07" db="EMBL/GenBank/DDBJ databases">
        <authorList>
            <person name="Hibberd C M."/>
            <person name="Gehrig L. J."/>
            <person name="Chang H.-W."/>
            <person name="Venkatesh S."/>
        </authorList>
    </citation>
    <scope>NUCLEOTIDE SEQUENCE [LARGE SCALE GENOMIC DNA]</scope>
    <source>
        <strain evidence="5">Dorea_longicatena_SSTS_Bg7063</strain>
    </source>
</reference>
<dbReference type="Pfam" id="PF00356">
    <property type="entry name" value="LacI"/>
    <property type="match status" value="1"/>
</dbReference>
<dbReference type="PANTHER" id="PTHR30146:SF109">
    <property type="entry name" value="HTH-TYPE TRANSCRIPTIONAL REGULATOR GALS"/>
    <property type="match status" value="1"/>
</dbReference>
<evidence type="ECO:0000313" key="6">
    <source>
        <dbReference type="Proteomes" id="UP000398619"/>
    </source>
</evidence>
<evidence type="ECO:0000259" key="4">
    <source>
        <dbReference type="SMART" id="SM00354"/>
    </source>
</evidence>
<dbReference type="CDD" id="cd01392">
    <property type="entry name" value="HTH_LacI"/>
    <property type="match status" value="1"/>
</dbReference>
<keyword evidence="2" id="KW-0238">DNA-binding</keyword>
<name>A0A564SKE4_9FIRM</name>
<proteinExistence type="predicted"/>
<dbReference type="Pfam" id="PF13377">
    <property type="entry name" value="Peripla_BP_3"/>
    <property type="match status" value="1"/>
</dbReference>
<dbReference type="InterPro" id="IPR028082">
    <property type="entry name" value="Peripla_BP_I"/>
</dbReference>
<dbReference type="InterPro" id="IPR010982">
    <property type="entry name" value="Lambda_DNA-bd_dom_sf"/>
</dbReference>
<dbReference type="SUPFAM" id="SSF47413">
    <property type="entry name" value="lambda repressor-like DNA-binding domains"/>
    <property type="match status" value="1"/>
</dbReference>
<keyword evidence="1" id="KW-0805">Transcription regulation</keyword>